<dbReference type="InterPro" id="IPR012337">
    <property type="entry name" value="RNaseH-like_sf"/>
</dbReference>
<name>A0ABP4M3T4_9ACTN</name>
<comment type="caution">
    <text evidence="2">The sequence shown here is derived from an EMBL/GenBank/DDBJ whole genome shotgun (WGS) entry which is preliminary data.</text>
</comment>
<organism evidence="2 3">
    <name type="scientific">Dactylosporangium maewongense</name>
    <dbReference type="NCBI Taxonomy" id="634393"/>
    <lineage>
        <taxon>Bacteria</taxon>
        <taxon>Bacillati</taxon>
        <taxon>Actinomycetota</taxon>
        <taxon>Actinomycetes</taxon>
        <taxon>Micromonosporales</taxon>
        <taxon>Micromonosporaceae</taxon>
        <taxon>Dactylosporangium</taxon>
    </lineage>
</organism>
<dbReference type="InterPro" id="IPR052183">
    <property type="entry name" value="IS_Transposase"/>
</dbReference>
<reference evidence="3" key="1">
    <citation type="journal article" date="2019" name="Int. J. Syst. Evol. Microbiol.">
        <title>The Global Catalogue of Microorganisms (GCM) 10K type strain sequencing project: providing services to taxonomists for standard genome sequencing and annotation.</title>
        <authorList>
            <consortium name="The Broad Institute Genomics Platform"/>
            <consortium name="The Broad Institute Genome Sequencing Center for Infectious Disease"/>
            <person name="Wu L."/>
            <person name="Ma J."/>
        </authorList>
    </citation>
    <scope>NUCLEOTIDE SEQUENCE [LARGE SCALE GENOMIC DNA]</scope>
    <source>
        <strain evidence="3">JCM 15933</strain>
    </source>
</reference>
<dbReference type="PANTHER" id="PTHR35528">
    <property type="entry name" value="BLL1675 PROTEIN"/>
    <property type="match status" value="1"/>
</dbReference>
<dbReference type="Pfam" id="PF13610">
    <property type="entry name" value="DDE_Tnp_IS240"/>
    <property type="match status" value="1"/>
</dbReference>
<protein>
    <recommendedName>
        <fullName evidence="1">DDE domain-containing protein</fullName>
    </recommendedName>
</protein>
<dbReference type="Gene3D" id="3.30.420.10">
    <property type="entry name" value="Ribonuclease H-like superfamily/Ribonuclease H"/>
    <property type="match status" value="1"/>
</dbReference>
<dbReference type="PANTHER" id="PTHR35528:SF3">
    <property type="entry name" value="BLL1675 PROTEIN"/>
    <property type="match status" value="1"/>
</dbReference>
<evidence type="ECO:0000313" key="2">
    <source>
        <dbReference type="EMBL" id="GAA1536481.1"/>
    </source>
</evidence>
<dbReference type="SUPFAM" id="SSF53098">
    <property type="entry name" value="Ribonuclease H-like"/>
    <property type="match status" value="1"/>
</dbReference>
<feature type="domain" description="DDE" evidence="1">
    <location>
        <begin position="25"/>
        <end position="155"/>
    </location>
</feature>
<keyword evidence="3" id="KW-1185">Reference proteome</keyword>
<dbReference type="InterPro" id="IPR032874">
    <property type="entry name" value="DDE_dom"/>
</dbReference>
<evidence type="ECO:0000259" key="1">
    <source>
        <dbReference type="Pfam" id="PF13610"/>
    </source>
</evidence>
<dbReference type="InterPro" id="IPR036397">
    <property type="entry name" value="RNaseH_sf"/>
</dbReference>
<dbReference type="EMBL" id="BAAAQD010000013">
    <property type="protein sequence ID" value="GAA1536481.1"/>
    <property type="molecule type" value="Genomic_DNA"/>
</dbReference>
<gene>
    <name evidence="2" type="ORF">GCM10009827_063820</name>
</gene>
<proteinExistence type="predicted"/>
<dbReference type="Proteomes" id="UP001501470">
    <property type="component" value="Unassembled WGS sequence"/>
</dbReference>
<accession>A0ABP4M3T4</accession>
<sequence>MRAGRLAGHPLRNVSVTAGRHSPGDGWHVDETYVRVNGVWRYVYRAVDQYGQVIDVLVSARRDADGARRFFRRVLSTLKVKPTKVVTDAAAVYPGVLDELIPQAWHHVERYADTPIEAGHSQLQHRLRPMRGLRTGKTAQVVIAGHAFMQNLRRGRYELAVDAPPAVLVSAAFAGLALAI</sequence>
<evidence type="ECO:0000313" key="3">
    <source>
        <dbReference type="Proteomes" id="UP001501470"/>
    </source>
</evidence>